<evidence type="ECO:0000313" key="3">
    <source>
        <dbReference type="EMBL" id="XBV85159.1"/>
    </source>
</evidence>
<dbReference type="SMART" id="SM00014">
    <property type="entry name" value="acidPPc"/>
    <property type="match status" value="1"/>
</dbReference>
<dbReference type="EMBL" id="CP158299">
    <property type="protein sequence ID" value="XBV85159.1"/>
    <property type="molecule type" value="Genomic_DNA"/>
</dbReference>
<dbReference type="InterPro" id="IPR000326">
    <property type="entry name" value="PAP2/HPO"/>
</dbReference>
<accession>A0AAU7U9M2</accession>
<feature type="transmembrane region" description="Helical" evidence="1">
    <location>
        <begin position="116"/>
        <end position="134"/>
    </location>
</feature>
<keyword evidence="1" id="KW-0472">Membrane</keyword>
<feature type="transmembrane region" description="Helical" evidence="1">
    <location>
        <begin position="210"/>
        <end position="235"/>
    </location>
</feature>
<dbReference type="AlphaFoldDB" id="A0AAU7U9M2"/>
<feature type="domain" description="Phosphatidic acid phosphatase type 2/haloperoxidase" evidence="2">
    <location>
        <begin position="44"/>
        <end position="158"/>
    </location>
</feature>
<dbReference type="InterPro" id="IPR036938">
    <property type="entry name" value="PAP2/HPO_sf"/>
</dbReference>
<dbReference type="PANTHER" id="PTHR14969">
    <property type="entry name" value="SPHINGOSINE-1-PHOSPHATE PHOSPHOHYDROLASE"/>
    <property type="match status" value="1"/>
</dbReference>
<protein>
    <submittedName>
        <fullName evidence="3">Phosphatase PAP2 family protein</fullName>
    </submittedName>
</protein>
<dbReference type="RefSeq" id="WP_350243196.1">
    <property type="nucleotide sequence ID" value="NZ_CP158299.1"/>
</dbReference>
<dbReference type="SUPFAM" id="SSF48317">
    <property type="entry name" value="Acid phosphatase/Vanadium-dependent haloperoxidase"/>
    <property type="match status" value="1"/>
</dbReference>
<gene>
    <name evidence="3" type="ORF">ABOD76_17205</name>
</gene>
<dbReference type="Gene3D" id="1.20.144.10">
    <property type="entry name" value="Phosphatidic acid phosphatase type 2/haloperoxidase"/>
    <property type="match status" value="1"/>
</dbReference>
<feature type="transmembrane region" description="Helical" evidence="1">
    <location>
        <begin position="247"/>
        <end position="265"/>
    </location>
</feature>
<dbReference type="Pfam" id="PF01569">
    <property type="entry name" value="PAP2"/>
    <property type="match status" value="1"/>
</dbReference>
<dbReference type="KEGG" id="dsc:ABOD76_17205"/>
<reference evidence="3" key="1">
    <citation type="submission" date="2024-06" db="EMBL/GenBank/DDBJ databases">
        <title>Draft Genome Sequence of Deinococcus sonorensis Type Strain KR-87, a Biofilm Producing Representative of the Genus Deinococcus.</title>
        <authorList>
            <person name="Boren L.S."/>
            <person name="Grosso R.A."/>
            <person name="Hugenberg-Cox A.N."/>
            <person name="Hill J.T.E."/>
            <person name="Albert C.M."/>
            <person name="Tuohy J.M."/>
        </authorList>
    </citation>
    <scope>NUCLEOTIDE SEQUENCE</scope>
    <source>
        <strain evidence="3">KR-87</strain>
    </source>
</reference>
<sequence>MDIVHSLHAALGGPEPLWLALTSLGRDEVFIVVLALYSWLVNPAGMRRLGVAFGLSYLLNSLLKYGLNLSRPFALDPAVASPAAQATGGGPGFPSGHAQLSATLWLGMAAQLGRRWFWWVAGVLVLLISLSRIVLGVHYPLDVLGGLLLGGLFAWVAVSGRFPWNWWVPVLLLVVAAALPASVPREYSVGLGLTAGFWLLRPTFQAPRSWPARIGVAVVGLVLVFAVYFGLSALLPHAIRDLGGVRAVRYFLLVLMAGEVVPRVLRFWMQPDAVPVVSRA</sequence>
<evidence type="ECO:0000256" key="1">
    <source>
        <dbReference type="SAM" id="Phobius"/>
    </source>
</evidence>
<feature type="transmembrane region" description="Helical" evidence="1">
    <location>
        <begin position="164"/>
        <end position="180"/>
    </location>
</feature>
<keyword evidence="1" id="KW-0812">Transmembrane</keyword>
<feature type="transmembrane region" description="Helical" evidence="1">
    <location>
        <begin position="141"/>
        <end position="158"/>
    </location>
</feature>
<dbReference type="PANTHER" id="PTHR14969:SF13">
    <property type="entry name" value="AT30094P"/>
    <property type="match status" value="1"/>
</dbReference>
<organism evidence="3">
    <name type="scientific">Deinococcus sonorensis KR-87</name>
    <dbReference type="NCBI Taxonomy" id="694439"/>
    <lineage>
        <taxon>Bacteria</taxon>
        <taxon>Thermotogati</taxon>
        <taxon>Deinococcota</taxon>
        <taxon>Deinococci</taxon>
        <taxon>Deinococcales</taxon>
        <taxon>Deinococcaceae</taxon>
        <taxon>Deinococcus</taxon>
    </lineage>
</organism>
<evidence type="ECO:0000259" key="2">
    <source>
        <dbReference type="SMART" id="SM00014"/>
    </source>
</evidence>
<keyword evidence="1" id="KW-1133">Transmembrane helix</keyword>
<proteinExistence type="predicted"/>
<name>A0AAU7U9M2_9DEIO</name>